<evidence type="ECO:0000313" key="3">
    <source>
        <dbReference type="Proteomes" id="UP000193922"/>
    </source>
</evidence>
<proteinExistence type="predicted"/>
<dbReference type="SUPFAM" id="SSF53955">
    <property type="entry name" value="Lysozyme-like"/>
    <property type="match status" value="1"/>
</dbReference>
<dbReference type="Proteomes" id="UP000193922">
    <property type="component" value="Unassembled WGS sequence"/>
</dbReference>
<dbReference type="AlphaFoldDB" id="A0A1Y1WIN5"/>
<protein>
    <recommendedName>
        <fullName evidence="4">SCP domain-containing protein</fullName>
    </recommendedName>
</protein>
<feature type="signal peptide" evidence="1">
    <location>
        <begin position="1"/>
        <end position="25"/>
    </location>
</feature>
<dbReference type="GeneID" id="63806310"/>
<keyword evidence="1" id="KW-0732">Signal</keyword>
<comment type="caution">
    <text evidence="2">The sequence shown here is derived from an EMBL/GenBank/DDBJ whole genome shotgun (WGS) entry which is preliminary data.</text>
</comment>
<accession>A0A1Y1WIN5</accession>
<name>A0A1Y1WIN5_9FUNG</name>
<feature type="chain" id="PRO_5012575911" description="SCP domain-containing protein" evidence="1">
    <location>
        <begin position="26"/>
        <end position="157"/>
    </location>
</feature>
<dbReference type="OrthoDB" id="10411941at2759"/>
<dbReference type="EMBL" id="MCFD01000002">
    <property type="protein sequence ID" value="ORX73342.1"/>
    <property type="molecule type" value="Genomic_DNA"/>
</dbReference>
<gene>
    <name evidence="2" type="ORF">DL89DRAFT_281924</name>
</gene>
<reference evidence="2 3" key="1">
    <citation type="submission" date="2016-07" db="EMBL/GenBank/DDBJ databases">
        <title>Pervasive Adenine N6-methylation of Active Genes in Fungi.</title>
        <authorList>
            <consortium name="DOE Joint Genome Institute"/>
            <person name="Mondo S.J."/>
            <person name="Dannebaum R.O."/>
            <person name="Kuo R.C."/>
            <person name="Labutti K."/>
            <person name="Haridas S."/>
            <person name="Kuo A."/>
            <person name="Salamov A."/>
            <person name="Ahrendt S.R."/>
            <person name="Lipzen A."/>
            <person name="Sullivan W."/>
            <person name="Andreopoulos W.B."/>
            <person name="Clum A."/>
            <person name="Lindquist E."/>
            <person name="Daum C."/>
            <person name="Ramamoorthy G.K."/>
            <person name="Gryganskyi A."/>
            <person name="Culley D."/>
            <person name="Magnuson J.K."/>
            <person name="James T.Y."/>
            <person name="O'Malley M.A."/>
            <person name="Stajich J.E."/>
            <person name="Spatafora J.W."/>
            <person name="Visel A."/>
            <person name="Grigoriev I.V."/>
        </authorList>
    </citation>
    <scope>NUCLEOTIDE SEQUENCE [LARGE SCALE GENOMIC DNA]</scope>
    <source>
        <strain evidence="2 3">ATCC 12442</strain>
    </source>
</reference>
<keyword evidence="3" id="KW-1185">Reference proteome</keyword>
<evidence type="ECO:0000313" key="2">
    <source>
        <dbReference type="EMBL" id="ORX73342.1"/>
    </source>
</evidence>
<evidence type="ECO:0008006" key="4">
    <source>
        <dbReference type="Google" id="ProtNLM"/>
    </source>
</evidence>
<sequence length="157" mass="16637">MKFSAGTLALAAVLAASSSLLGVVANYCPKNIAVQLNSLNQGSTPSSSATAFNAASESVRNAQFFAPSQDLATSIGASLDITHAQLYDAAIQFGADALTKSQWLNRFLQERLDSSKTSASNTAGVKTYQSLINQKQYNWGNSVEGPTIGKRNIIIWC</sequence>
<dbReference type="RefSeq" id="XP_040746682.1">
    <property type="nucleotide sequence ID" value="XM_040889662.1"/>
</dbReference>
<dbReference type="InterPro" id="IPR023346">
    <property type="entry name" value="Lysozyme-like_dom_sf"/>
</dbReference>
<evidence type="ECO:0000256" key="1">
    <source>
        <dbReference type="SAM" id="SignalP"/>
    </source>
</evidence>
<dbReference type="Gene3D" id="1.20.141.10">
    <property type="entry name" value="Chitosanase, subunit A, domain 1"/>
    <property type="match status" value="1"/>
</dbReference>
<organism evidence="2 3">
    <name type="scientific">Linderina pennispora</name>
    <dbReference type="NCBI Taxonomy" id="61395"/>
    <lineage>
        <taxon>Eukaryota</taxon>
        <taxon>Fungi</taxon>
        <taxon>Fungi incertae sedis</taxon>
        <taxon>Zoopagomycota</taxon>
        <taxon>Kickxellomycotina</taxon>
        <taxon>Kickxellomycetes</taxon>
        <taxon>Kickxellales</taxon>
        <taxon>Kickxellaceae</taxon>
        <taxon>Linderina</taxon>
    </lineage>
</organism>